<comment type="catalytic activity">
    <reaction evidence="12">
        <text>a di-trans,poly-cis-dolichyl beta-D-mannosyl phosphate + L-threonyl-[protein] = 3-O-(alpha-D-mannosyl)-L-threonyl-[protein] + a di-trans,poly-cis-dolichyl phosphate + H(+)</text>
        <dbReference type="Rhea" id="RHEA:53396"/>
        <dbReference type="Rhea" id="RHEA-COMP:11060"/>
        <dbReference type="Rhea" id="RHEA-COMP:13547"/>
        <dbReference type="Rhea" id="RHEA-COMP:19498"/>
        <dbReference type="Rhea" id="RHEA-COMP:19501"/>
        <dbReference type="ChEBI" id="CHEBI:15378"/>
        <dbReference type="ChEBI" id="CHEBI:30013"/>
        <dbReference type="ChEBI" id="CHEBI:57683"/>
        <dbReference type="ChEBI" id="CHEBI:58211"/>
        <dbReference type="ChEBI" id="CHEBI:137323"/>
        <dbReference type="EC" id="2.4.1.109"/>
    </reaction>
</comment>
<evidence type="ECO:0000256" key="12">
    <source>
        <dbReference type="ARBA" id="ARBA00045085"/>
    </source>
</evidence>
<dbReference type="EMBL" id="NHYE01000332">
    <property type="protein sequence ID" value="PPR06352.1"/>
    <property type="molecule type" value="Genomic_DNA"/>
</dbReference>
<dbReference type="InterPro" id="IPR036300">
    <property type="entry name" value="MIR_dom_sf"/>
</dbReference>
<dbReference type="InterPro" id="IPR003342">
    <property type="entry name" value="ArnT-like_N"/>
</dbReference>
<evidence type="ECO:0000256" key="11">
    <source>
        <dbReference type="ARBA" id="ARBA00023136"/>
    </source>
</evidence>
<dbReference type="UniPathway" id="UPA00378"/>
<evidence type="ECO:0000256" key="6">
    <source>
        <dbReference type="ARBA" id="ARBA00022679"/>
    </source>
</evidence>
<keyword evidence="7 14" id="KW-0812">Transmembrane</keyword>
<organism evidence="16 17">
    <name type="scientific">Gymnopilus dilepis</name>
    <dbReference type="NCBI Taxonomy" id="231916"/>
    <lineage>
        <taxon>Eukaryota</taxon>
        <taxon>Fungi</taxon>
        <taxon>Dikarya</taxon>
        <taxon>Basidiomycota</taxon>
        <taxon>Agaricomycotina</taxon>
        <taxon>Agaricomycetes</taxon>
        <taxon>Agaricomycetidae</taxon>
        <taxon>Agaricales</taxon>
        <taxon>Agaricineae</taxon>
        <taxon>Hymenogastraceae</taxon>
        <taxon>Gymnopilus</taxon>
    </lineage>
</organism>
<accession>A0A409YTM3</accession>
<evidence type="ECO:0000256" key="9">
    <source>
        <dbReference type="ARBA" id="ARBA00022824"/>
    </source>
</evidence>
<reference evidence="16 17" key="1">
    <citation type="journal article" date="2018" name="Evol. Lett.">
        <title>Horizontal gene cluster transfer increased hallucinogenic mushroom diversity.</title>
        <authorList>
            <person name="Reynolds H.T."/>
            <person name="Vijayakumar V."/>
            <person name="Gluck-Thaler E."/>
            <person name="Korotkin H.B."/>
            <person name="Matheny P.B."/>
            <person name="Slot J.C."/>
        </authorList>
    </citation>
    <scope>NUCLEOTIDE SEQUENCE [LARGE SCALE GENOMIC DNA]</scope>
    <source>
        <strain evidence="16 17">SRW20</strain>
    </source>
</reference>
<evidence type="ECO:0000256" key="2">
    <source>
        <dbReference type="ARBA" id="ARBA00004922"/>
    </source>
</evidence>
<evidence type="ECO:0000256" key="5">
    <source>
        <dbReference type="ARBA" id="ARBA00022676"/>
    </source>
</evidence>
<evidence type="ECO:0000256" key="8">
    <source>
        <dbReference type="ARBA" id="ARBA00022737"/>
    </source>
</evidence>
<keyword evidence="11 14" id="KW-0472">Membrane</keyword>
<keyword evidence="6" id="KW-0808">Transferase</keyword>
<evidence type="ECO:0000313" key="16">
    <source>
        <dbReference type="EMBL" id="PPR06352.1"/>
    </source>
</evidence>
<protein>
    <recommendedName>
        <fullName evidence="4">dolichyl-phosphate-mannose--protein mannosyltransferase</fullName>
        <ecNumber evidence="4">2.4.1.109</ecNumber>
    </recommendedName>
</protein>
<evidence type="ECO:0000256" key="3">
    <source>
        <dbReference type="ARBA" id="ARBA00007222"/>
    </source>
</evidence>
<keyword evidence="8" id="KW-0677">Repeat</keyword>
<evidence type="ECO:0000256" key="14">
    <source>
        <dbReference type="SAM" id="Phobius"/>
    </source>
</evidence>
<dbReference type="SMART" id="SM00472">
    <property type="entry name" value="MIR"/>
    <property type="match status" value="1"/>
</dbReference>
<comment type="pathway">
    <text evidence="2">Protein modification; protein glycosylation.</text>
</comment>
<dbReference type="EC" id="2.4.1.109" evidence="4"/>
<dbReference type="InterPro" id="IPR016093">
    <property type="entry name" value="MIR_motif"/>
</dbReference>
<keyword evidence="17" id="KW-1185">Reference proteome</keyword>
<comment type="catalytic activity">
    <reaction evidence="13">
        <text>a di-trans,poly-cis-dolichyl beta-D-mannosyl phosphate + L-seryl-[protein] = 3-O-(alpha-D-mannosyl)-L-seryl-[protein] + a di-trans,poly-cis-dolichyl phosphate + H(+)</text>
        <dbReference type="Rhea" id="RHEA:17377"/>
        <dbReference type="Rhea" id="RHEA-COMP:9863"/>
        <dbReference type="Rhea" id="RHEA-COMP:13546"/>
        <dbReference type="Rhea" id="RHEA-COMP:19498"/>
        <dbReference type="Rhea" id="RHEA-COMP:19501"/>
        <dbReference type="ChEBI" id="CHEBI:15378"/>
        <dbReference type="ChEBI" id="CHEBI:29999"/>
        <dbReference type="ChEBI" id="CHEBI:57683"/>
        <dbReference type="ChEBI" id="CHEBI:58211"/>
        <dbReference type="ChEBI" id="CHEBI:137321"/>
        <dbReference type="EC" id="2.4.1.109"/>
    </reaction>
</comment>
<evidence type="ECO:0000256" key="1">
    <source>
        <dbReference type="ARBA" id="ARBA00004477"/>
    </source>
</evidence>
<dbReference type="STRING" id="231916.A0A409YTM3"/>
<comment type="similarity">
    <text evidence="3">Belongs to the glycosyltransferase 39 family.</text>
</comment>
<dbReference type="GO" id="GO:0005789">
    <property type="term" value="C:endoplasmic reticulum membrane"/>
    <property type="evidence" value="ECO:0007669"/>
    <property type="project" value="UniProtKB-SubCell"/>
</dbReference>
<dbReference type="PROSITE" id="PS50919">
    <property type="entry name" value="MIR"/>
    <property type="match status" value="1"/>
</dbReference>
<dbReference type="Gene3D" id="2.80.10.50">
    <property type="match status" value="1"/>
</dbReference>
<evidence type="ECO:0000256" key="10">
    <source>
        <dbReference type="ARBA" id="ARBA00022989"/>
    </source>
</evidence>
<dbReference type="OrthoDB" id="292747at2759"/>
<proteinExistence type="inferred from homology"/>
<sequence length="346" mass="38562">MTSQRFPHPREDHLDADEKRAAASKGYALGKTGKRYPPGGLNMTSGEWKLLVVVVLVACAVRLFRLSKPNSVVFDEVHFGKFVSRYIKTWYFVDMHPPPTKLLITLTAFVFGYDGNFDFETIGKIYEHVPYIAMHMVLALLSIATVPLAYLTLHALDCHATTALLASIFITSAHPDQLAPCLLYRAHHLSLVQLLQRGQARPVLAGLVDVACAEWAEPRRGAVEFAGRFEGVAEVIHFLILENSGEGDGFMSPEFQHTLGGKGMQDTYADVAVGSTITIRHINTQGGYLHSHPHNYPEQQITLYPHIDDNNNWLIVNASLDGDPTFDYTTAPLQPIHPHMRIKLQQ</sequence>
<evidence type="ECO:0000256" key="4">
    <source>
        <dbReference type="ARBA" id="ARBA00012839"/>
    </source>
</evidence>
<keyword evidence="10 14" id="KW-1133">Transmembrane helix</keyword>
<dbReference type="SUPFAM" id="SSF82109">
    <property type="entry name" value="MIR domain"/>
    <property type="match status" value="1"/>
</dbReference>
<evidence type="ECO:0000256" key="13">
    <source>
        <dbReference type="ARBA" id="ARBA00045102"/>
    </source>
</evidence>
<gene>
    <name evidence="16" type="ORF">CVT26_004626</name>
</gene>
<comment type="subcellular location">
    <subcellularLocation>
        <location evidence="1">Endoplasmic reticulum membrane</location>
        <topology evidence="1">Multi-pass membrane protein</topology>
    </subcellularLocation>
</comment>
<evidence type="ECO:0000313" key="17">
    <source>
        <dbReference type="Proteomes" id="UP000284706"/>
    </source>
</evidence>
<evidence type="ECO:0000256" key="7">
    <source>
        <dbReference type="ARBA" id="ARBA00022692"/>
    </source>
</evidence>
<feature type="domain" description="MIR" evidence="15">
    <location>
        <begin position="268"/>
        <end position="318"/>
    </location>
</feature>
<name>A0A409YTM3_9AGAR</name>
<comment type="caution">
    <text evidence="16">The sequence shown here is derived from an EMBL/GenBank/DDBJ whole genome shotgun (WGS) entry which is preliminary data.</text>
</comment>
<dbReference type="GO" id="GO:0004169">
    <property type="term" value="F:dolichyl-phosphate-mannose-protein mannosyltransferase activity"/>
    <property type="evidence" value="ECO:0007669"/>
    <property type="project" value="UniProtKB-EC"/>
</dbReference>
<dbReference type="Proteomes" id="UP000284706">
    <property type="component" value="Unassembled WGS sequence"/>
</dbReference>
<dbReference type="AlphaFoldDB" id="A0A409YTM3"/>
<feature type="transmembrane region" description="Helical" evidence="14">
    <location>
        <begin position="131"/>
        <end position="153"/>
    </location>
</feature>
<dbReference type="InParanoid" id="A0A409YTM3"/>
<keyword evidence="5" id="KW-0328">Glycosyltransferase</keyword>
<dbReference type="InterPro" id="IPR027005">
    <property type="entry name" value="PMT-like"/>
</dbReference>
<dbReference type="PANTHER" id="PTHR10050:SF50">
    <property type="entry name" value="DOLICHYL-PHOSPHATE-MANNOSE--PROTEIN MANNOSYLTRANSFERASE 1-RELATED"/>
    <property type="match status" value="1"/>
</dbReference>
<evidence type="ECO:0000259" key="15">
    <source>
        <dbReference type="PROSITE" id="PS50919"/>
    </source>
</evidence>
<keyword evidence="9" id="KW-0256">Endoplasmic reticulum</keyword>
<dbReference type="PANTHER" id="PTHR10050">
    <property type="entry name" value="DOLICHYL-PHOSPHATE-MANNOSE--PROTEIN MANNOSYLTRANSFERASE"/>
    <property type="match status" value="1"/>
</dbReference>
<dbReference type="Pfam" id="PF02366">
    <property type="entry name" value="PMT"/>
    <property type="match status" value="1"/>
</dbReference>